<evidence type="ECO:0000313" key="2">
    <source>
        <dbReference type="EMBL" id="GEO11956.1"/>
    </source>
</evidence>
<evidence type="ECO:0000313" key="3">
    <source>
        <dbReference type="Proteomes" id="UP000321513"/>
    </source>
</evidence>
<dbReference type="Proteomes" id="UP000321513">
    <property type="component" value="Unassembled WGS sequence"/>
</dbReference>
<dbReference type="RefSeq" id="WP_147206083.1">
    <property type="nucleotide sequence ID" value="NZ_BJYT01000034.1"/>
</dbReference>
<evidence type="ECO:0000259" key="1">
    <source>
        <dbReference type="Pfam" id="PF06094"/>
    </source>
</evidence>
<protein>
    <submittedName>
        <fullName evidence="2">Gamma-glutamylcyclotransferase</fullName>
    </submittedName>
</protein>
<dbReference type="AlphaFoldDB" id="A0A512BJ07"/>
<feature type="domain" description="Gamma-glutamylcyclotransferase AIG2-like" evidence="1">
    <location>
        <begin position="8"/>
        <end position="132"/>
    </location>
</feature>
<sequence>MNSNITRLFVYGTLRRGFHNPAYKYISKHFVEVGEAQVKGKLYDLGEYPGAVATDEESFVKGELYELKEAGEFEWVIEQLDDYEGLNPEEGEAPLYKRQSVEVRFNDQRFQAWIYWYNGNISENALIPSGDYFDSITTKST</sequence>
<dbReference type="EMBL" id="BJYT01000034">
    <property type="protein sequence ID" value="GEO11956.1"/>
    <property type="molecule type" value="Genomic_DNA"/>
</dbReference>
<reference evidence="2 3" key="1">
    <citation type="submission" date="2019-07" db="EMBL/GenBank/DDBJ databases">
        <title>Whole genome shotgun sequence of Segetibacter aerophilus NBRC 106135.</title>
        <authorList>
            <person name="Hosoyama A."/>
            <person name="Uohara A."/>
            <person name="Ohji S."/>
            <person name="Ichikawa N."/>
        </authorList>
    </citation>
    <scope>NUCLEOTIDE SEQUENCE [LARGE SCALE GENOMIC DNA]</scope>
    <source>
        <strain evidence="2 3">NBRC 106135</strain>
    </source>
</reference>
<keyword evidence="3" id="KW-1185">Reference proteome</keyword>
<dbReference type="OrthoDB" id="482277at2"/>
<dbReference type="GO" id="GO:0016740">
    <property type="term" value="F:transferase activity"/>
    <property type="evidence" value="ECO:0007669"/>
    <property type="project" value="UniProtKB-KW"/>
</dbReference>
<name>A0A512BJ07_9BACT</name>
<comment type="caution">
    <text evidence="2">The sequence shown here is derived from an EMBL/GenBank/DDBJ whole genome shotgun (WGS) entry which is preliminary data.</text>
</comment>
<dbReference type="Gene3D" id="3.10.490.10">
    <property type="entry name" value="Gamma-glutamyl cyclotransferase-like"/>
    <property type="match status" value="1"/>
</dbReference>
<gene>
    <name evidence="2" type="ORF">SAE01_44520</name>
</gene>
<dbReference type="InterPro" id="IPR036568">
    <property type="entry name" value="GGCT-like_sf"/>
</dbReference>
<dbReference type="Pfam" id="PF06094">
    <property type="entry name" value="GGACT"/>
    <property type="match status" value="1"/>
</dbReference>
<dbReference type="CDD" id="cd06661">
    <property type="entry name" value="GGCT_like"/>
    <property type="match status" value="1"/>
</dbReference>
<keyword evidence="2" id="KW-0808">Transferase</keyword>
<dbReference type="InterPro" id="IPR009288">
    <property type="entry name" value="AIG2-like_dom"/>
</dbReference>
<accession>A0A512BJ07</accession>
<dbReference type="SUPFAM" id="SSF110857">
    <property type="entry name" value="Gamma-glutamyl cyclotransferase-like"/>
    <property type="match status" value="1"/>
</dbReference>
<organism evidence="2 3">
    <name type="scientific">Segetibacter aerophilus</name>
    <dbReference type="NCBI Taxonomy" id="670293"/>
    <lineage>
        <taxon>Bacteria</taxon>
        <taxon>Pseudomonadati</taxon>
        <taxon>Bacteroidota</taxon>
        <taxon>Chitinophagia</taxon>
        <taxon>Chitinophagales</taxon>
        <taxon>Chitinophagaceae</taxon>
        <taxon>Segetibacter</taxon>
    </lineage>
</organism>
<proteinExistence type="predicted"/>
<dbReference type="InterPro" id="IPR013024">
    <property type="entry name" value="GGCT-like"/>
</dbReference>